<reference evidence="3" key="1">
    <citation type="submission" date="2016-10" db="EMBL/GenBank/DDBJ databases">
        <title>Frankia sp. NRRL B-16386 Genome sequencing.</title>
        <authorList>
            <person name="Ghodhbane-Gtari F."/>
            <person name="Swanson E."/>
            <person name="Gueddou A."/>
            <person name="Hezbri K."/>
            <person name="Ktari K."/>
            <person name="Nouioui I."/>
            <person name="Morris K."/>
            <person name="Simpson S."/>
            <person name="Abebe-Akele F."/>
            <person name="Thomas K."/>
            <person name="Gtari M."/>
            <person name="Tisa L.S."/>
        </authorList>
    </citation>
    <scope>NUCLEOTIDE SEQUENCE [LARGE SCALE GENOMIC DNA]</scope>
    <source>
        <strain evidence="3">NRRL B-16386</strain>
    </source>
</reference>
<evidence type="ECO:0000256" key="1">
    <source>
        <dbReference type="SAM" id="Phobius"/>
    </source>
</evidence>
<keyword evidence="1" id="KW-1133">Transmembrane helix</keyword>
<dbReference type="RefSeq" id="WP_076819412.1">
    <property type="nucleotide sequence ID" value="NZ_MOMC01000049.1"/>
</dbReference>
<name>A0A1V2I693_9ACTN</name>
<keyword evidence="3" id="KW-1185">Reference proteome</keyword>
<dbReference type="AlphaFoldDB" id="A0A1V2I693"/>
<keyword evidence="1" id="KW-0812">Transmembrane</keyword>
<dbReference type="Proteomes" id="UP000188929">
    <property type="component" value="Unassembled WGS sequence"/>
</dbReference>
<sequence length="119" mass="13685">MSPVLASSRAGNFVRSLLIIGLMVIIFRELYLLWIFHTPAWTSRPPEIKYCGSYYEQRENPPDVSTAEMNRLAGGRVKQIMRSPVLRPIAAYRPAKACPRYVFAKVDEDRFVVYTFPSK</sequence>
<feature type="transmembrane region" description="Helical" evidence="1">
    <location>
        <begin position="12"/>
        <end position="36"/>
    </location>
</feature>
<proteinExistence type="predicted"/>
<accession>A0A1V2I693</accession>
<dbReference type="EMBL" id="MOMC01000049">
    <property type="protein sequence ID" value="ONH26794.1"/>
    <property type="molecule type" value="Genomic_DNA"/>
</dbReference>
<organism evidence="2 3">
    <name type="scientific">Pseudofrankia asymbiotica</name>
    <dbReference type="NCBI Taxonomy" id="1834516"/>
    <lineage>
        <taxon>Bacteria</taxon>
        <taxon>Bacillati</taxon>
        <taxon>Actinomycetota</taxon>
        <taxon>Actinomycetes</taxon>
        <taxon>Frankiales</taxon>
        <taxon>Frankiaceae</taxon>
        <taxon>Pseudofrankia</taxon>
    </lineage>
</organism>
<dbReference type="OrthoDB" id="3212658at2"/>
<evidence type="ECO:0000313" key="2">
    <source>
        <dbReference type="EMBL" id="ONH26794.1"/>
    </source>
</evidence>
<evidence type="ECO:0000313" key="3">
    <source>
        <dbReference type="Proteomes" id="UP000188929"/>
    </source>
</evidence>
<keyword evidence="1" id="KW-0472">Membrane</keyword>
<comment type="caution">
    <text evidence="2">The sequence shown here is derived from an EMBL/GenBank/DDBJ whole genome shotgun (WGS) entry which is preliminary data.</text>
</comment>
<gene>
    <name evidence="2" type="ORF">BL253_23950</name>
</gene>
<protein>
    <submittedName>
        <fullName evidence="2">Uncharacterized protein</fullName>
    </submittedName>
</protein>